<dbReference type="Proteomes" id="UP001215827">
    <property type="component" value="Chromosome"/>
</dbReference>
<feature type="signal peptide" evidence="1">
    <location>
        <begin position="1"/>
        <end position="16"/>
    </location>
</feature>
<evidence type="ECO:0000313" key="3">
    <source>
        <dbReference type="Proteomes" id="UP001215827"/>
    </source>
</evidence>
<feature type="chain" id="PRO_5046015958" evidence="1">
    <location>
        <begin position="17"/>
        <end position="78"/>
    </location>
</feature>
<sequence length="78" mass="8281">MIAYLLVALFALAAVAALSCLADSAIRAGNALRMLRAEMAQIANPAPTVDVVKLRPRAAMQRSAMRRPVPRLPRAVAA</sequence>
<reference evidence="2 3" key="1">
    <citation type="submission" date="2023-03" db="EMBL/GenBank/DDBJ databases">
        <title>Altererythrobacter sp. CAU 1644 isolated from sand.</title>
        <authorList>
            <person name="Kim W."/>
        </authorList>
    </citation>
    <scope>NUCLEOTIDE SEQUENCE [LARGE SCALE GENOMIC DNA]</scope>
    <source>
        <strain evidence="2 3">CAU 1644</strain>
    </source>
</reference>
<keyword evidence="1" id="KW-0732">Signal</keyword>
<protein>
    <submittedName>
        <fullName evidence="2">Uncharacterized protein</fullName>
    </submittedName>
</protein>
<organism evidence="2 3">
    <name type="scientific">Altererythrobacter arenosus</name>
    <dbReference type="NCBI Taxonomy" id="3032592"/>
    <lineage>
        <taxon>Bacteria</taxon>
        <taxon>Pseudomonadati</taxon>
        <taxon>Pseudomonadota</taxon>
        <taxon>Alphaproteobacteria</taxon>
        <taxon>Sphingomonadales</taxon>
        <taxon>Erythrobacteraceae</taxon>
        <taxon>Altererythrobacter</taxon>
    </lineage>
</organism>
<keyword evidence="3" id="KW-1185">Reference proteome</keyword>
<accession>A0ABY8FTQ9</accession>
<evidence type="ECO:0000313" key="2">
    <source>
        <dbReference type="EMBL" id="WFL77480.1"/>
    </source>
</evidence>
<name>A0ABY8FTQ9_9SPHN</name>
<gene>
    <name evidence="2" type="ORF">P7228_16055</name>
</gene>
<proteinExistence type="predicted"/>
<dbReference type="EMBL" id="CP121106">
    <property type="protein sequence ID" value="WFL77480.1"/>
    <property type="molecule type" value="Genomic_DNA"/>
</dbReference>
<evidence type="ECO:0000256" key="1">
    <source>
        <dbReference type="SAM" id="SignalP"/>
    </source>
</evidence>
<dbReference type="RefSeq" id="WP_278016173.1">
    <property type="nucleotide sequence ID" value="NZ_CP121106.1"/>
</dbReference>